<feature type="region of interest" description="Disordered" evidence="1">
    <location>
        <begin position="1"/>
        <end position="26"/>
    </location>
</feature>
<keyword evidence="3" id="KW-1185">Reference proteome</keyword>
<evidence type="ECO:0000313" key="2">
    <source>
        <dbReference type="EMBL" id="MDQ0368857.1"/>
    </source>
</evidence>
<evidence type="ECO:0008006" key="4">
    <source>
        <dbReference type="Google" id="ProtNLM"/>
    </source>
</evidence>
<gene>
    <name evidence="2" type="ORF">J2S42_005526</name>
</gene>
<dbReference type="EMBL" id="JAUSUZ010000001">
    <property type="protein sequence ID" value="MDQ0368857.1"/>
    <property type="molecule type" value="Genomic_DNA"/>
</dbReference>
<dbReference type="AlphaFoldDB" id="A0AAE3W4Q9"/>
<feature type="compositionally biased region" description="Basic and acidic residues" evidence="1">
    <location>
        <begin position="8"/>
        <end position="21"/>
    </location>
</feature>
<protein>
    <recommendedName>
        <fullName evidence="4">ATP/GTP-binding protein</fullName>
    </recommendedName>
</protein>
<name>A0AAE3W4Q9_9ACTN</name>
<sequence length="98" mass="11170">MSPRRNHRRDEGGPVDRDRARQGVQTVQTWSDGEWLVRGVPPTNATKVYRCPGCQQTIPPGVAHIVAWPADGRGDLTDRRHWHSGCWKARDRRHPSGR</sequence>
<comment type="caution">
    <text evidence="2">The sequence shown here is derived from an EMBL/GenBank/DDBJ whole genome shotgun (WGS) entry which is preliminary data.</text>
</comment>
<evidence type="ECO:0000313" key="3">
    <source>
        <dbReference type="Proteomes" id="UP001240236"/>
    </source>
</evidence>
<proteinExistence type="predicted"/>
<dbReference type="RefSeq" id="WP_307243664.1">
    <property type="nucleotide sequence ID" value="NZ_JAUSUZ010000001.1"/>
</dbReference>
<evidence type="ECO:0000256" key="1">
    <source>
        <dbReference type="SAM" id="MobiDB-lite"/>
    </source>
</evidence>
<organism evidence="2 3">
    <name type="scientific">Catenuloplanes indicus</name>
    <dbReference type="NCBI Taxonomy" id="137267"/>
    <lineage>
        <taxon>Bacteria</taxon>
        <taxon>Bacillati</taxon>
        <taxon>Actinomycetota</taxon>
        <taxon>Actinomycetes</taxon>
        <taxon>Micromonosporales</taxon>
        <taxon>Micromonosporaceae</taxon>
        <taxon>Catenuloplanes</taxon>
    </lineage>
</organism>
<accession>A0AAE3W4Q9</accession>
<reference evidence="2 3" key="1">
    <citation type="submission" date="2023-07" db="EMBL/GenBank/DDBJ databases">
        <title>Sequencing the genomes of 1000 actinobacteria strains.</title>
        <authorList>
            <person name="Klenk H.-P."/>
        </authorList>
    </citation>
    <scope>NUCLEOTIDE SEQUENCE [LARGE SCALE GENOMIC DNA]</scope>
    <source>
        <strain evidence="2 3">DSM 44709</strain>
    </source>
</reference>
<dbReference type="Proteomes" id="UP001240236">
    <property type="component" value="Unassembled WGS sequence"/>
</dbReference>